<dbReference type="PANTHER" id="PTHR43103">
    <property type="entry name" value="NUCLEOSIDE-DIPHOSPHATE-SUGAR EPIMERASE"/>
    <property type="match status" value="1"/>
</dbReference>
<dbReference type="AlphaFoldDB" id="A0A5C3Q6E6"/>
<accession>A0A5C3Q6E6</accession>
<protein>
    <submittedName>
        <fullName evidence="1">Uncharacterized protein</fullName>
    </submittedName>
</protein>
<organism evidence="1 2">
    <name type="scientific">Pterulicium gracile</name>
    <dbReference type="NCBI Taxonomy" id="1884261"/>
    <lineage>
        <taxon>Eukaryota</taxon>
        <taxon>Fungi</taxon>
        <taxon>Dikarya</taxon>
        <taxon>Basidiomycota</taxon>
        <taxon>Agaricomycotina</taxon>
        <taxon>Agaricomycetes</taxon>
        <taxon>Agaricomycetidae</taxon>
        <taxon>Agaricales</taxon>
        <taxon>Pleurotineae</taxon>
        <taxon>Pterulaceae</taxon>
        <taxon>Pterulicium</taxon>
    </lineage>
</organism>
<keyword evidence="2" id="KW-1185">Reference proteome</keyword>
<dbReference type="Proteomes" id="UP000305067">
    <property type="component" value="Unassembled WGS sequence"/>
</dbReference>
<dbReference type="Gene3D" id="3.40.50.720">
    <property type="entry name" value="NAD(P)-binding Rossmann-like Domain"/>
    <property type="match status" value="1"/>
</dbReference>
<evidence type="ECO:0000313" key="2">
    <source>
        <dbReference type="Proteomes" id="UP000305067"/>
    </source>
</evidence>
<feature type="non-terminal residue" evidence="1">
    <location>
        <position position="1"/>
    </location>
</feature>
<dbReference type="Gene3D" id="3.90.25.10">
    <property type="entry name" value="UDP-galactose 4-epimerase, domain 1"/>
    <property type="match status" value="1"/>
</dbReference>
<gene>
    <name evidence="1" type="ORF">BDV98DRAFT_515337</name>
</gene>
<proteinExistence type="predicted"/>
<sequence>YISAIIRTYQQLTPLTPVCPIGDSLESPALGSLKIWVASTQTTITNLVIASQVPAFSFLSHTRVVCLPGFTTSIREELDVLREVDGEEALKLVQFEEDETNKRVVSSWPAVFDNGYAVGLGFQVDEGGMLEVVRRFKEEVVPGIA</sequence>
<name>A0A5C3Q6E6_9AGAR</name>
<dbReference type="PANTHER" id="PTHR43103:SF3">
    <property type="entry name" value="ADP-L-GLYCERO-D-MANNO-HEPTOSE-6-EPIMERASE"/>
    <property type="match status" value="1"/>
</dbReference>
<evidence type="ECO:0000313" key="1">
    <source>
        <dbReference type="EMBL" id="TFK96609.1"/>
    </source>
</evidence>
<dbReference type="EMBL" id="ML178857">
    <property type="protein sequence ID" value="TFK96609.1"/>
    <property type="molecule type" value="Genomic_DNA"/>
</dbReference>
<reference evidence="1 2" key="1">
    <citation type="journal article" date="2019" name="Nat. Ecol. Evol.">
        <title>Megaphylogeny resolves global patterns of mushroom evolution.</title>
        <authorList>
            <person name="Varga T."/>
            <person name="Krizsan K."/>
            <person name="Foldi C."/>
            <person name="Dima B."/>
            <person name="Sanchez-Garcia M."/>
            <person name="Sanchez-Ramirez S."/>
            <person name="Szollosi G.J."/>
            <person name="Szarkandi J.G."/>
            <person name="Papp V."/>
            <person name="Albert L."/>
            <person name="Andreopoulos W."/>
            <person name="Angelini C."/>
            <person name="Antonin V."/>
            <person name="Barry K.W."/>
            <person name="Bougher N.L."/>
            <person name="Buchanan P."/>
            <person name="Buyck B."/>
            <person name="Bense V."/>
            <person name="Catcheside P."/>
            <person name="Chovatia M."/>
            <person name="Cooper J."/>
            <person name="Damon W."/>
            <person name="Desjardin D."/>
            <person name="Finy P."/>
            <person name="Geml J."/>
            <person name="Haridas S."/>
            <person name="Hughes K."/>
            <person name="Justo A."/>
            <person name="Karasinski D."/>
            <person name="Kautmanova I."/>
            <person name="Kiss B."/>
            <person name="Kocsube S."/>
            <person name="Kotiranta H."/>
            <person name="LaButti K.M."/>
            <person name="Lechner B.E."/>
            <person name="Liimatainen K."/>
            <person name="Lipzen A."/>
            <person name="Lukacs Z."/>
            <person name="Mihaltcheva S."/>
            <person name="Morgado L.N."/>
            <person name="Niskanen T."/>
            <person name="Noordeloos M.E."/>
            <person name="Ohm R.A."/>
            <person name="Ortiz-Santana B."/>
            <person name="Ovrebo C."/>
            <person name="Racz N."/>
            <person name="Riley R."/>
            <person name="Savchenko A."/>
            <person name="Shiryaev A."/>
            <person name="Soop K."/>
            <person name="Spirin V."/>
            <person name="Szebenyi C."/>
            <person name="Tomsovsky M."/>
            <person name="Tulloss R.E."/>
            <person name="Uehling J."/>
            <person name="Grigoriev I.V."/>
            <person name="Vagvolgyi C."/>
            <person name="Papp T."/>
            <person name="Martin F.M."/>
            <person name="Miettinen O."/>
            <person name="Hibbett D.S."/>
            <person name="Nagy L.G."/>
        </authorList>
    </citation>
    <scope>NUCLEOTIDE SEQUENCE [LARGE SCALE GENOMIC DNA]</scope>
    <source>
        <strain evidence="1 2">CBS 309.79</strain>
    </source>
</reference>
<dbReference type="OrthoDB" id="16464at2759"/>
<dbReference type="STRING" id="1884261.A0A5C3Q6E6"/>